<dbReference type="AlphaFoldDB" id="A0A2P5YI94"/>
<dbReference type="PANTHER" id="PTHR32108">
    <property type="entry name" value="DNA-DIRECTED RNA POLYMERASE SUBUNIT ALPHA"/>
    <property type="match status" value="1"/>
</dbReference>
<evidence type="ECO:0000313" key="2">
    <source>
        <dbReference type="Proteomes" id="UP000239757"/>
    </source>
</evidence>
<proteinExistence type="predicted"/>
<reference evidence="1 2" key="1">
    <citation type="submission" date="2015-01" db="EMBL/GenBank/DDBJ databases">
        <title>Genome of allotetraploid Gossypium barbadense reveals genomic plasticity and fiber elongation in cotton evolution.</title>
        <authorList>
            <person name="Chen X."/>
            <person name="Liu X."/>
            <person name="Zhao B."/>
            <person name="Zheng H."/>
            <person name="Hu Y."/>
            <person name="Lu G."/>
            <person name="Yang C."/>
            <person name="Chen J."/>
            <person name="Shan C."/>
            <person name="Zhang L."/>
            <person name="Zhou Y."/>
            <person name="Wang L."/>
            <person name="Guo W."/>
            <person name="Bai Y."/>
            <person name="Ruan J."/>
            <person name="Shangguan X."/>
            <person name="Mao Y."/>
            <person name="Jiang J."/>
            <person name="Zhu Y."/>
            <person name="Lei J."/>
            <person name="Kang H."/>
            <person name="Chen S."/>
            <person name="He X."/>
            <person name="Wang R."/>
            <person name="Wang Y."/>
            <person name="Chen J."/>
            <person name="Wang L."/>
            <person name="Yu S."/>
            <person name="Wang B."/>
            <person name="Wei J."/>
            <person name="Song S."/>
            <person name="Lu X."/>
            <person name="Gao Z."/>
            <person name="Gu W."/>
            <person name="Deng X."/>
            <person name="Ma D."/>
            <person name="Wang S."/>
            <person name="Liang W."/>
            <person name="Fang L."/>
            <person name="Cai C."/>
            <person name="Zhu X."/>
            <person name="Zhou B."/>
            <person name="Zhang Y."/>
            <person name="Chen Z."/>
            <person name="Xu S."/>
            <person name="Zhu R."/>
            <person name="Wang S."/>
            <person name="Zhang T."/>
            <person name="Zhao G."/>
        </authorList>
    </citation>
    <scope>NUCLEOTIDE SEQUENCE [LARGE SCALE GENOMIC DNA]</scope>
    <source>
        <strain evidence="2">cv. Xinhai21</strain>
        <tissue evidence="1">Leaf</tissue>
    </source>
</reference>
<dbReference type="Proteomes" id="UP000239757">
    <property type="component" value="Unassembled WGS sequence"/>
</dbReference>
<protein>
    <submittedName>
        <fullName evidence="1">Uncharacterized protein</fullName>
    </submittedName>
</protein>
<dbReference type="EMBL" id="KZ663175">
    <property type="protein sequence ID" value="PPS15313.1"/>
    <property type="molecule type" value="Genomic_DNA"/>
</dbReference>
<name>A0A2P5YI94_GOSBA</name>
<evidence type="ECO:0000313" key="1">
    <source>
        <dbReference type="EMBL" id="PPS15313.1"/>
    </source>
</evidence>
<sequence>MQLMDNKDECERSGERGRMASQKICFGNKDASVENLGGHDIQSCEKFKRLLQDQMDNKEINVFNKREEANEREVCASDSQSSDLPYSADRPLVIYYDVKKEPVKLKVIIEVPSLFPYKDVKAVPWKYNVNIVAPEVEKSVTTTGEVGEVGHFSRSRQCYSKEVELAKKNNDLK</sequence>
<accession>A0A2P5YI94</accession>
<dbReference type="OrthoDB" id="999492at2759"/>
<organism evidence="1 2">
    <name type="scientific">Gossypium barbadense</name>
    <name type="common">Sea Island cotton</name>
    <name type="synonym">Hibiscus barbadensis</name>
    <dbReference type="NCBI Taxonomy" id="3634"/>
    <lineage>
        <taxon>Eukaryota</taxon>
        <taxon>Viridiplantae</taxon>
        <taxon>Streptophyta</taxon>
        <taxon>Embryophyta</taxon>
        <taxon>Tracheophyta</taxon>
        <taxon>Spermatophyta</taxon>
        <taxon>Magnoliopsida</taxon>
        <taxon>eudicotyledons</taxon>
        <taxon>Gunneridae</taxon>
        <taxon>Pentapetalae</taxon>
        <taxon>rosids</taxon>
        <taxon>malvids</taxon>
        <taxon>Malvales</taxon>
        <taxon>Malvaceae</taxon>
        <taxon>Malvoideae</taxon>
        <taxon>Gossypium</taxon>
    </lineage>
</organism>
<gene>
    <name evidence="1" type="ORF">GOBAR_AA05257</name>
</gene>
<dbReference type="PANTHER" id="PTHR32108:SF9">
    <property type="entry name" value="REVERSE TRANSCRIPTASE RNASE H-LIKE DOMAIN-CONTAINING PROTEIN"/>
    <property type="match status" value="1"/>
</dbReference>